<comment type="caution">
    <text evidence="3">The sequence shown here is derived from an EMBL/GenBank/DDBJ whole genome shotgun (WGS) entry which is preliminary data.</text>
</comment>
<reference evidence="4 5" key="1">
    <citation type="journal article" date="2019" name="Nat. Med.">
        <title>A library of human gut bacterial isolates paired with longitudinal multiomics data enables mechanistic microbiome research.</title>
        <authorList>
            <person name="Poyet M."/>
            <person name="Groussin M."/>
            <person name="Gibbons S.M."/>
            <person name="Avila-Pacheco J."/>
            <person name="Jiang X."/>
            <person name="Kearney S.M."/>
            <person name="Perrotta A.R."/>
            <person name="Berdy B."/>
            <person name="Zhao S."/>
            <person name="Lieberman T.D."/>
            <person name="Swanson P.K."/>
            <person name="Smith M."/>
            <person name="Roesemann S."/>
            <person name="Alexander J.E."/>
            <person name="Rich S.A."/>
            <person name="Livny J."/>
            <person name="Vlamakis H."/>
            <person name="Clish C."/>
            <person name="Bullock K."/>
            <person name="Deik A."/>
            <person name="Scott J."/>
            <person name="Pierce K.A."/>
            <person name="Xavier R.J."/>
            <person name="Alm E.J."/>
        </authorList>
    </citation>
    <scope>NUCLEOTIDE SEQUENCE [LARGE SCALE GENOMIC DNA]</scope>
    <source>
        <strain evidence="3 5">BIOML-A11</strain>
        <strain evidence="2 4">BIOML-A29</strain>
    </source>
</reference>
<dbReference type="RefSeq" id="WP_138272988.1">
    <property type="nucleotide sequence ID" value="NZ_CP072229.1"/>
</dbReference>
<evidence type="ECO:0000256" key="1">
    <source>
        <dbReference type="SAM" id="MobiDB-lite"/>
    </source>
</evidence>
<dbReference type="Proteomes" id="UP000482671">
    <property type="component" value="Unassembled WGS sequence"/>
</dbReference>
<evidence type="ECO:0000313" key="3">
    <source>
        <dbReference type="EMBL" id="MTV00652.1"/>
    </source>
</evidence>
<proteinExistence type="predicted"/>
<dbReference type="EMBL" id="WNDD01000002">
    <property type="protein sequence ID" value="MTV00652.1"/>
    <property type="molecule type" value="Genomic_DNA"/>
</dbReference>
<gene>
    <name evidence="2" type="ORF">GMD82_17090</name>
    <name evidence="3" type="ORF">GME02_03025</name>
</gene>
<dbReference type="AlphaFoldDB" id="A0A9Q4RBN5"/>
<organism evidence="3 5">
    <name type="scientific">Parabacteroides merdae</name>
    <dbReference type="NCBI Taxonomy" id="46503"/>
    <lineage>
        <taxon>Bacteria</taxon>
        <taxon>Pseudomonadati</taxon>
        <taxon>Bacteroidota</taxon>
        <taxon>Bacteroidia</taxon>
        <taxon>Bacteroidales</taxon>
        <taxon>Tannerellaceae</taxon>
        <taxon>Parabacteroides</taxon>
    </lineage>
</organism>
<accession>A0A9Q4RBN5</accession>
<sequence>MAYMKTVHLENKKSRLFVNLFTEIPDIPTKLNSRRIGYPGKQKGESRNMERNPRVFSRIPAPRFRDDRLHRRKNGLHRPRMPTSPYTKTVVMATKTVFAGKNCAPHGNSLFLTTF</sequence>
<evidence type="ECO:0000313" key="4">
    <source>
        <dbReference type="Proteomes" id="UP000434916"/>
    </source>
</evidence>
<dbReference type="Proteomes" id="UP000434916">
    <property type="component" value="Unassembled WGS sequence"/>
</dbReference>
<dbReference type="EMBL" id="WNCN01000030">
    <property type="protein sequence ID" value="MTU41124.1"/>
    <property type="molecule type" value="Genomic_DNA"/>
</dbReference>
<feature type="compositionally biased region" description="Basic and acidic residues" evidence="1">
    <location>
        <begin position="42"/>
        <end position="53"/>
    </location>
</feature>
<name>A0A9Q4RBN5_9BACT</name>
<keyword evidence="4" id="KW-1185">Reference proteome</keyword>
<evidence type="ECO:0000313" key="2">
    <source>
        <dbReference type="EMBL" id="MTU41124.1"/>
    </source>
</evidence>
<evidence type="ECO:0000313" key="5">
    <source>
        <dbReference type="Proteomes" id="UP000482671"/>
    </source>
</evidence>
<feature type="region of interest" description="Disordered" evidence="1">
    <location>
        <begin position="33"/>
        <end position="54"/>
    </location>
</feature>
<protein>
    <submittedName>
        <fullName evidence="3">Uncharacterized protein</fullName>
    </submittedName>
</protein>